<evidence type="ECO:0000313" key="2">
    <source>
        <dbReference type="EMBL" id="KAJ4448443.1"/>
    </source>
</evidence>
<feature type="region of interest" description="Disordered" evidence="1">
    <location>
        <begin position="19"/>
        <end position="41"/>
    </location>
</feature>
<accession>A0ABQ8TRG5</accession>
<evidence type="ECO:0000256" key="1">
    <source>
        <dbReference type="SAM" id="MobiDB-lite"/>
    </source>
</evidence>
<comment type="caution">
    <text evidence="2">The sequence shown here is derived from an EMBL/GenBank/DDBJ whole genome shotgun (WGS) entry which is preliminary data.</text>
</comment>
<dbReference type="Proteomes" id="UP001148838">
    <property type="component" value="Unassembled WGS sequence"/>
</dbReference>
<protein>
    <submittedName>
        <fullName evidence="2">Uncharacterized protein</fullName>
    </submittedName>
</protein>
<dbReference type="EMBL" id="JAJSOF020000005">
    <property type="protein sequence ID" value="KAJ4448443.1"/>
    <property type="molecule type" value="Genomic_DNA"/>
</dbReference>
<gene>
    <name evidence="2" type="ORF">ANN_10459</name>
</gene>
<proteinExistence type="predicted"/>
<name>A0ABQ8TRG5_PERAM</name>
<evidence type="ECO:0000313" key="3">
    <source>
        <dbReference type="Proteomes" id="UP001148838"/>
    </source>
</evidence>
<organism evidence="2 3">
    <name type="scientific">Periplaneta americana</name>
    <name type="common">American cockroach</name>
    <name type="synonym">Blatta americana</name>
    <dbReference type="NCBI Taxonomy" id="6978"/>
    <lineage>
        <taxon>Eukaryota</taxon>
        <taxon>Metazoa</taxon>
        <taxon>Ecdysozoa</taxon>
        <taxon>Arthropoda</taxon>
        <taxon>Hexapoda</taxon>
        <taxon>Insecta</taxon>
        <taxon>Pterygota</taxon>
        <taxon>Neoptera</taxon>
        <taxon>Polyneoptera</taxon>
        <taxon>Dictyoptera</taxon>
        <taxon>Blattodea</taxon>
        <taxon>Blattoidea</taxon>
        <taxon>Blattidae</taxon>
        <taxon>Blattinae</taxon>
        <taxon>Periplaneta</taxon>
    </lineage>
</organism>
<keyword evidence="3" id="KW-1185">Reference proteome</keyword>
<reference evidence="2 3" key="1">
    <citation type="journal article" date="2022" name="Allergy">
        <title>Genome assembly and annotation of Periplaneta americana reveal a comprehensive cockroach allergen profile.</title>
        <authorList>
            <person name="Wang L."/>
            <person name="Xiong Q."/>
            <person name="Saelim N."/>
            <person name="Wang L."/>
            <person name="Nong W."/>
            <person name="Wan A.T."/>
            <person name="Shi M."/>
            <person name="Liu X."/>
            <person name="Cao Q."/>
            <person name="Hui J.H.L."/>
            <person name="Sookrung N."/>
            <person name="Leung T.F."/>
            <person name="Tungtrongchitr A."/>
            <person name="Tsui S.K.W."/>
        </authorList>
    </citation>
    <scope>NUCLEOTIDE SEQUENCE [LARGE SCALE GENOMIC DNA]</scope>
    <source>
        <strain evidence="2">PWHHKU_190912</strain>
    </source>
</reference>
<sequence length="281" mass="31899">MIRGPAPKVTQHLLVLGRGKTPEKTSTRSLPSKETLRGHSDSSFRGKGYIQCCVGVTGIIDMYSNQELADRWIDNSTGISPALLDPGIFMAIGYCRICKAGITLSKFFHKEYDKIFCQRSVMKETVEISIFVNYRFTNILFKKDMKYLYDLELVVVITEDVQNVHLLLEYRPHIDVSLTCEHDPKLQEYCVCPQNMPQCDSEGIRNQAPETNKPMVLNSPTSINREASDQVSVEAKQLGHLYLSIDRKPSIQVPESRTTEVCRSAIMQEVNVLTIDQWSVF</sequence>